<reference evidence="3 4" key="1">
    <citation type="journal article" date="2013" name="Int. J. Syst. Evol. Microbiol.">
        <title>Aquimarina gracilis sp. nov., isolated from the gut microflora of a mussel, Mytilus coruscus, and emended description of Aquimarina spongiae.</title>
        <authorList>
            <person name="Park S.C."/>
            <person name="Choe H.N."/>
            <person name="Baik K.S."/>
            <person name="Seong C.N."/>
        </authorList>
    </citation>
    <scope>NUCLEOTIDE SEQUENCE [LARGE SCALE GENOMIC DNA]</scope>
    <source>
        <strain evidence="3 4">PSC32</strain>
    </source>
</reference>
<dbReference type="EMBL" id="JAYKLX010000011">
    <property type="protein sequence ID" value="MEB3348129.1"/>
    <property type="molecule type" value="Genomic_DNA"/>
</dbReference>
<dbReference type="EC" id="1.1.5.-" evidence="3"/>
<accession>A0ABU6A1S1</accession>
<protein>
    <submittedName>
        <fullName evidence="3">PQQ-dependent sugar dehydrogenase</fullName>
        <ecNumber evidence="3">1.1.5.-</ecNumber>
    </submittedName>
</protein>
<dbReference type="PANTHER" id="PTHR19328">
    <property type="entry name" value="HEDGEHOG-INTERACTING PROTEIN"/>
    <property type="match status" value="1"/>
</dbReference>
<dbReference type="GO" id="GO:0016491">
    <property type="term" value="F:oxidoreductase activity"/>
    <property type="evidence" value="ECO:0007669"/>
    <property type="project" value="UniProtKB-KW"/>
</dbReference>
<dbReference type="PANTHER" id="PTHR19328:SF13">
    <property type="entry name" value="HIPL1 PROTEIN"/>
    <property type="match status" value="1"/>
</dbReference>
<keyword evidence="4" id="KW-1185">Reference proteome</keyword>
<dbReference type="InterPro" id="IPR011041">
    <property type="entry name" value="Quinoprot_gluc/sorb_DH_b-prop"/>
</dbReference>
<evidence type="ECO:0000313" key="4">
    <source>
        <dbReference type="Proteomes" id="UP001327027"/>
    </source>
</evidence>
<evidence type="ECO:0000313" key="3">
    <source>
        <dbReference type="EMBL" id="MEB3348129.1"/>
    </source>
</evidence>
<feature type="domain" description="Glucose/Sorbosone dehydrogenase" evidence="2">
    <location>
        <begin position="51"/>
        <end position="364"/>
    </location>
</feature>
<feature type="signal peptide" evidence="1">
    <location>
        <begin position="1"/>
        <end position="23"/>
    </location>
</feature>
<dbReference type="Pfam" id="PF07995">
    <property type="entry name" value="GSDH"/>
    <property type="match status" value="1"/>
</dbReference>
<dbReference type="Gene3D" id="2.120.10.30">
    <property type="entry name" value="TolB, C-terminal domain"/>
    <property type="match status" value="1"/>
</dbReference>
<dbReference type="SUPFAM" id="SSF50952">
    <property type="entry name" value="Soluble quinoprotein glucose dehydrogenase"/>
    <property type="match status" value="1"/>
</dbReference>
<comment type="caution">
    <text evidence="3">The sequence shown here is derived from an EMBL/GenBank/DDBJ whole genome shotgun (WGS) entry which is preliminary data.</text>
</comment>
<keyword evidence="1" id="KW-0732">Signal</keyword>
<organism evidence="3 4">
    <name type="scientific">Aquimarina gracilis</name>
    <dbReference type="NCBI Taxonomy" id="874422"/>
    <lineage>
        <taxon>Bacteria</taxon>
        <taxon>Pseudomonadati</taxon>
        <taxon>Bacteroidota</taxon>
        <taxon>Flavobacteriia</taxon>
        <taxon>Flavobacteriales</taxon>
        <taxon>Flavobacteriaceae</taxon>
        <taxon>Aquimarina</taxon>
    </lineage>
</organism>
<dbReference type="InterPro" id="IPR011042">
    <property type="entry name" value="6-blade_b-propeller_TolB-like"/>
</dbReference>
<feature type="chain" id="PRO_5047416461" evidence="1">
    <location>
        <begin position="24"/>
        <end position="384"/>
    </location>
</feature>
<dbReference type="PROSITE" id="PS51257">
    <property type="entry name" value="PROKAR_LIPOPROTEIN"/>
    <property type="match status" value="1"/>
</dbReference>
<name>A0ABU6A1S1_9FLAO</name>
<proteinExistence type="predicted"/>
<dbReference type="Proteomes" id="UP001327027">
    <property type="component" value="Unassembled WGS sequence"/>
</dbReference>
<dbReference type="RefSeq" id="WP_324182152.1">
    <property type="nucleotide sequence ID" value="NZ_BAABAW010000023.1"/>
</dbReference>
<sequence length="384" mass="42378">MKRIARLISIALLSIVLFYSCDSSDNTTDPNPNPDPGGEPTEATTTLINTLSIPWELTWGPDDFLWVTERSGKISRINPDTGAQDEILVINEVAQVQESGLLGMVHHPDFDTNPFVYAVYTYEGTGGLLEKLVRFTYNDNNTLTNETTLLDGIPANSTHNGSRLIITADQKLVMTTGDAGDTSLSQNMNSLAGKILRFNLDGSIPNDNPITGSYIYSYGHRNPQGLTLHPNGMIYSSEHGPSNDDEINRIEIGKNYGWPNIQGVIDTPNEEAFANTTQTVESIYNWTPTIAPSDLVFYTQTRIPQWTNKLIMTVLKNQQIVALTLNNDGTAITNEEIFFNGAFGRLRDIAVSPTGRVFIATNGNSYGDTSNTHRIIEINRIESQ</sequence>
<evidence type="ECO:0000259" key="2">
    <source>
        <dbReference type="Pfam" id="PF07995"/>
    </source>
</evidence>
<keyword evidence="3" id="KW-0560">Oxidoreductase</keyword>
<evidence type="ECO:0000256" key="1">
    <source>
        <dbReference type="SAM" id="SignalP"/>
    </source>
</evidence>
<gene>
    <name evidence="3" type="ORF">U6A24_21815</name>
</gene>
<dbReference type="InterPro" id="IPR012938">
    <property type="entry name" value="Glc/Sorbosone_DH"/>
</dbReference>